<feature type="compositionally biased region" description="Polar residues" evidence="1">
    <location>
        <begin position="1"/>
        <end position="17"/>
    </location>
</feature>
<organism evidence="2 3">
    <name type="scientific">Peribacillus simplex</name>
    <dbReference type="NCBI Taxonomy" id="1478"/>
    <lineage>
        <taxon>Bacteria</taxon>
        <taxon>Bacillati</taxon>
        <taxon>Bacillota</taxon>
        <taxon>Bacilli</taxon>
        <taxon>Bacillales</taxon>
        <taxon>Bacillaceae</taxon>
        <taxon>Peribacillus</taxon>
    </lineage>
</organism>
<protein>
    <submittedName>
        <fullName evidence="2">Uncharacterized protein</fullName>
    </submittedName>
</protein>
<feature type="region of interest" description="Disordered" evidence="1">
    <location>
        <begin position="1"/>
        <end position="27"/>
    </location>
</feature>
<reference evidence="2" key="1">
    <citation type="submission" date="2023-06" db="EMBL/GenBank/DDBJ databases">
        <title>Comparative genomics of Bacillaceae isolates and their secondary metabolite potential.</title>
        <authorList>
            <person name="Song L."/>
            <person name="Nielsen L.J."/>
            <person name="Mohite O."/>
            <person name="Xu X."/>
            <person name="Weber T."/>
            <person name="Kovacs A.T."/>
        </authorList>
    </citation>
    <scope>NUCLEOTIDE SEQUENCE</scope>
    <source>
        <strain evidence="2">D8_B_37</strain>
    </source>
</reference>
<sequence length="63" mass="7540">MPNNSEPSKTPQSTTGDLTPRLDEYFTPNNRDIFNPYRYRDLFNLERNSIMNRENTHFGRFGR</sequence>
<dbReference type="EMBL" id="JAUCEY010000007">
    <property type="protein sequence ID" value="MDM5451029.1"/>
    <property type="molecule type" value="Genomic_DNA"/>
</dbReference>
<evidence type="ECO:0000313" key="2">
    <source>
        <dbReference type="EMBL" id="MDM5451029.1"/>
    </source>
</evidence>
<proteinExistence type="predicted"/>
<gene>
    <name evidence="2" type="ORF">QUF89_02050</name>
</gene>
<evidence type="ECO:0000256" key="1">
    <source>
        <dbReference type="SAM" id="MobiDB-lite"/>
    </source>
</evidence>
<accession>A0AAW7IBV5</accession>
<dbReference type="AlphaFoldDB" id="A0AAW7IBV5"/>
<dbReference type="RefSeq" id="WP_289319197.1">
    <property type="nucleotide sequence ID" value="NZ_JAUCEY010000007.1"/>
</dbReference>
<name>A0AAW7IBV5_9BACI</name>
<comment type="caution">
    <text evidence="2">The sequence shown here is derived from an EMBL/GenBank/DDBJ whole genome shotgun (WGS) entry which is preliminary data.</text>
</comment>
<evidence type="ECO:0000313" key="3">
    <source>
        <dbReference type="Proteomes" id="UP001234602"/>
    </source>
</evidence>
<dbReference type="Proteomes" id="UP001234602">
    <property type="component" value="Unassembled WGS sequence"/>
</dbReference>